<evidence type="ECO:0000313" key="1">
    <source>
        <dbReference type="EMBL" id="PCO07013.1"/>
    </source>
</evidence>
<keyword evidence="2" id="KW-1185">Reference proteome</keyword>
<reference evidence="1" key="1">
    <citation type="submission" date="2017-08" db="EMBL/GenBank/DDBJ databases">
        <title>Microbulbifer marisrubri sp. nov., a halophilic alphaproteobacterium isolated from marine sediment of the Yellow Sea, China.</title>
        <authorList>
            <person name="Zhang G."/>
            <person name="Xiong Q."/>
        </authorList>
    </citation>
    <scope>NUCLEOTIDE SEQUENCE [LARGE SCALE GENOMIC DNA]</scope>
    <source>
        <strain evidence="1">WRN-8</strain>
    </source>
</reference>
<sequence>MIIDLVRSALGKGHGGHGYPWGEAYIGPPILGIEAMPFEVPIGDRVTELKIDLSDVNHLHLANILFKVDDKWLSLQDYDNLSFDQSSVVRGDKAFDIVSVADGSSAFFSTRMEEEPYLVICFPSAINLQALRVVNRKDGLWERARSLRISAKCEAGWRCYYDGSDLDSRLAWVEAVVGRIGESGDSTSGVSKLVSGLRTGAPRPRQLRSILNSFFSEFKFPSDCPNSVEFLGSEIAYLLANVFCFYDSEIGFCTSRFLVGMLLCHGYRRDAFKIYSIASRSLSREDLEAIEADARIIGERTLGHPLIAAAHTFARPLSSYPRETLLDTIDEVAEALVDSKWPIVLCYGTLLGFHRDNDFIAHDDDIDLLCITGQGRGDLEKVAREIAKVLGSAGFRAQVNFNNRREHLPFVQVFSRIHKVHLDIFLAYSEESEIFLPMRNVNYSSVPASILLPVEERSFFGRPYSVPAKIEGFLEARYGATWRTPDKHFRANEHGKQ</sequence>
<dbReference type="EMBL" id="LRFG02000001">
    <property type="protein sequence ID" value="PCO07013.1"/>
    <property type="molecule type" value="Genomic_DNA"/>
</dbReference>
<dbReference type="InterPro" id="IPR052613">
    <property type="entry name" value="LicD_transferase"/>
</dbReference>
<protein>
    <recommendedName>
        <fullName evidence="3">LicD family protein</fullName>
    </recommendedName>
</protein>
<dbReference type="RefSeq" id="WP_067081550.1">
    <property type="nucleotide sequence ID" value="NZ_LRFG02000001.1"/>
</dbReference>
<accession>A0ABX4I4N1</accession>
<dbReference type="PANTHER" id="PTHR13627">
    <property type="entry name" value="FUKUTIN RELATED PROTEIN"/>
    <property type="match status" value="1"/>
</dbReference>
<proteinExistence type="predicted"/>
<name>A0ABX4I4N1_9GAMM</name>
<dbReference type="PANTHER" id="PTHR13627:SF31">
    <property type="entry name" value="RIBITOL 5-PHOSPHATE TRANSFERASE FKRP"/>
    <property type="match status" value="1"/>
</dbReference>
<dbReference type="Proteomes" id="UP000218427">
    <property type="component" value="Unassembled WGS sequence"/>
</dbReference>
<comment type="caution">
    <text evidence="1">The sequence shown here is derived from an EMBL/GenBank/DDBJ whole genome shotgun (WGS) entry which is preliminary data.</text>
</comment>
<gene>
    <name evidence="1" type="ORF">AWR36_004560</name>
</gene>
<evidence type="ECO:0000313" key="2">
    <source>
        <dbReference type="Proteomes" id="UP000218427"/>
    </source>
</evidence>
<organism evidence="1 2">
    <name type="scientific">Microbulbifer flavimaris</name>
    <dbReference type="NCBI Taxonomy" id="1781068"/>
    <lineage>
        <taxon>Bacteria</taxon>
        <taxon>Pseudomonadati</taxon>
        <taxon>Pseudomonadota</taxon>
        <taxon>Gammaproteobacteria</taxon>
        <taxon>Cellvibrionales</taxon>
        <taxon>Microbulbiferaceae</taxon>
        <taxon>Microbulbifer</taxon>
    </lineage>
</organism>
<evidence type="ECO:0008006" key="3">
    <source>
        <dbReference type="Google" id="ProtNLM"/>
    </source>
</evidence>